<dbReference type="SUPFAM" id="SSF56784">
    <property type="entry name" value="HAD-like"/>
    <property type="match status" value="1"/>
</dbReference>
<evidence type="ECO:0000313" key="1">
    <source>
        <dbReference type="EMBL" id="CAG35920.1"/>
    </source>
</evidence>
<proteinExistence type="predicted"/>
<keyword evidence="2" id="KW-1185">Reference proteome</keyword>
<dbReference type="PANTHER" id="PTHR46191">
    <property type="match status" value="1"/>
</dbReference>
<gene>
    <name evidence="1" type="ordered locus">DP1191</name>
</gene>
<dbReference type="InterPro" id="IPR036412">
    <property type="entry name" value="HAD-like_sf"/>
</dbReference>
<dbReference type="InterPro" id="IPR023214">
    <property type="entry name" value="HAD_sf"/>
</dbReference>
<dbReference type="Pfam" id="PF00702">
    <property type="entry name" value="Hydrolase"/>
    <property type="match status" value="1"/>
</dbReference>
<dbReference type="STRING" id="177439.DP1191"/>
<dbReference type="SFLD" id="SFLDS00003">
    <property type="entry name" value="Haloacid_Dehalogenase"/>
    <property type="match status" value="1"/>
</dbReference>
<evidence type="ECO:0008006" key="3">
    <source>
        <dbReference type="Google" id="ProtNLM"/>
    </source>
</evidence>
<sequence>MMKQIEGVTFDFYETLIHCRNDISRGKAYMHYLMGQGLQAAPWQHDVIYDIFEYYADAYAPNLSEYDKVLFWQEFTRRLFTRTDVSTDGFNQLSRHTEAIRDIFSPGYFQLYPEVIEVLDRLSSRDLLLGVISNWPRGLACFCQELGIFHQLGAIVSSAEIGIEKPDPEIFREASRQLHLSPEAILHIGDQLWDDVNGAKSAGCHAVWLNRGGGGEAGQVISNLSEIEGLIEEINRSIA</sequence>
<accession>Q6AP04</accession>
<dbReference type="PRINTS" id="PR00413">
    <property type="entry name" value="HADHALOGNASE"/>
</dbReference>
<dbReference type="InterPro" id="IPR051828">
    <property type="entry name" value="HAD-like_hydrolase_domain"/>
</dbReference>
<evidence type="ECO:0000313" key="2">
    <source>
        <dbReference type="Proteomes" id="UP000000602"/>
    </source>
</evidence>
<reference evidence="2" key="1">
    <citation type="journal article" date="2004" name="Environ. Microbiol.">
        <title>The genome of Desulfotalea psychrophila, a sulfate-reducing bacterium from permanently cold Arctic sediments.</title>
        <authorList>
            <person name="Rabus R."/>
            <person name="Ruepp A."/>
            <person name="Frickey T."/>
            <person name="Rattei T."/>
            <person name="Fartmann B."/>
            <person name="Stark M."/>
            <person name="Bauer M."/>
            <person name="Zibat A."/>
            <person name="Lombardot T."/>
            <person name="Becker I."/>
            <person name="Amann J."/>
            <person name="Gellner K."/>
            <person name="Teeling H."/>
            <person name="Leuschner W.D."/>
            <person name="Gloeckner F.-O."/>
            <person name="Lupas A.N."/>
            <person name="Amann R."/>
            <person name="Klenk H.-P."/>
        </authorList>
    </citation>
    <scope>NUCLEOTIDE SEQUENCE [LARGE SCALE GENOMIC DNA]</scope>
    <source>
        <strain evidence="2">DSM 12343 / LSv54</strain>
    </source>
</reference>
<protein>
    <recommendedName>
        <fullName evidence="3">HAD family hydrolase</fullName>
    </recommendedName>
</protein>
<dbReference type="InterPro" id="IPR023198">
    <property type="entry name" value="PGP-like_dom2"/>
</dbReference>
<organism evidence="1 2">
    <name type="scientific">Desulfotalea psychrophila (strain LSv54 / DSM 12343)</name>
    <dbReference type="NCBI Taxonomy" id="177439"/>
    <lineage>
        <taxon>Bacteria</taxon>
        <taxon>Pseudomonadati</taxon>
        <taxon>Thermodesulfobacteriota</taxon>
        <taxon>Desulfobulbia</taxon>
        <taxon>Desulfobulbales</taxon>
        <taxon>Desulfocapsaceae</taxon>
        <taxon>Desulfotalea</taxon>
    </lineage>
</organism>
<dbReference type="InterPro" id="IPR006439">
    <property type="entry name" value="HAD-SF_hydro_IA"/>
</dbReference>
<dbReference type="Proteomes" id="UP000000602">
    <property type="component" value="Chromosome"/>
</dbReference>
<dbReference type="NCBIfam" id="TIGR01509">
    <property type="entry name" value="HAD-SF-IA-v3"/>
    <property type="match status" value="1"/>
</dbReference>
<dbReference type="NCBIfam" id="TIGR01549">
    <property type="entry name" value="HAD-SF-IA-v1"/>
    <property type="match status" value="1"/>
</dbReference>
<dbReference type="SFLD" id="SFLDG01129">
    <property type="entry name" value="C1.5:_HAD__Beta-PGM__Phosphata"/>
    <property type="match status" value="1"/>
</dbReference>
<dbReference type="Gene3D" id="1.10.150.240">
    <property type="entry name" value="Putative phosphatase, domain 2"/>
    <property type="match status" value="1"/>
</dbReference>
<dbReference type="HOGENOM" id="CLU_045011_8_0_7"/>
<dbReference type="eggNOG" id="COG1011">
    <property type="taxonomic scope" value="Bacteria"/>
</dbReference>
<dbReference type="OrthoDB" id="414934at2"/>
<dbReference type="AlphaFoldDB" id="Q6AP04"/>
<dbReference type="PANTHER" id="PTHR46191:SF2">
    <property type="entry name" value="HALOACID DEHALOGENASE-LIKE HYDROLASE DOMAIN-CONTAINING PROTEIN 3"/>
    <property type="match status" value="1"/>
</dbReference>
<dbReference type="EMBL" id="CR522870">
    <property type="protein sequence ID" value="CAG35920.1"/>
    <property type="molecule type" value="Genomic_DNA"/>
</dbReference>
<dbReference type="KEGG" id="dps:DP1191"/>
<dbReference type="Gene3D" id="3.40.50.1000">
    <property type="entry name" value="HAD superfamily/HAD-like"/>
    <property type="match status" value="1"/>
</dbReference>
<name>Q6AP04_DESPS</name>
<dbReference type="RefSeq" id="WP_011188432.1">
    <property type="nucleotide sequence ID" value="NC_006138.1"/>
</dbReference>